<dbReference type="RefSeq" id="WP_386821507.1">
    <property type="nucleotide sequence ID" value="NZ_JBHUIT010000034.1"/>
</dbReference>
<feature type="compositionally biased region" description="Basic and acidic residues" evidence="3">
    <location>
        <begin position="21"/>
        <end position="41"/>
    </location>
</feature>
<dbReference type="Proteomes" id="UP001597375">
    <property type="component" value="Unassembled WGS sequence"/>
</dbReference>
<dbReference type="Gene3D" id="1.10.238.10">
    <property type="entry name" value="EF-hand"/>
    <property type="match status" value="2"/>
</dbReference>
<evidence type="ECO:0000313" key="5">
    <source>
        <dbReference type="EMBL" id="MFD2258064.1"/>
    </source>
</evidence>
<feature type="region of interest" description="Disordered" evidence="3">
    <location>
        <begin position="14"/>
        <end position="67"/>
    </location>
</feature>
<proteinExistence type="predicted"/>
<protein>
    <submittedName>
        <fullName evidence="5">EF-hand domain-containing protein</fullName>
    </submittedName>
</protein>
<keyword evidence="6" id="KW-1185">Reference proteome</keyword>
<evidence type="ECO:0000256" key="3">
    <source>
        <dbReference type="SAM" id="MobiDB-lite"/>
    </source>
</evidence>
<dbReference type="PANTHER" id="PTHR10827">
    <property type="entry name" value="RETICULOCALBIN"/>
    <property type="match status" value="1"/>
</dbReference>
<evidence type="ECO:0000256" key="2">
    <source>
        <dbReference type="ARBA" id="ARBA00022737"/>
    </source>
</evidence>
<keyword evidence="1" id="KW-0479">Metal-binding</keyword>
<dbReference type="PROSITE" id="PS50222">
    <property type="entry name" value="EF_HAND_2"/>
    <property type="match status" value="1"/>
</dbReference>
<dbReference type="EMBL" id="JBHUIT010000034">
    <property type="protein sequence ID" value="MFD2258064.1"/>
    <property type="molecule type" value="Genomic_DNA"/>
</dbReference>
<evidence type="ECO:0000313" key="6">
    <source>
        <dbReference type="Proteomes" id="UP001597375"/>
    </source>
</evidence>
<gene>
    <name evidence="5" type="ORF">ACFSSA_15390</name>
</gene>
<feature type="region of interest" description="Disordered" evidence="3">
    <location>
        <begin position="153"/>
        <end position="186"/>
    </location>
</feature>
<dbReference type="SMART" id="SM00054">
    <property type="entry name" value="EFh"/>
    <property type="match status" value="3"/>
</dbReference>
<dbReference type="InterPro" id="IPR018247">
    <property type="entry name" value="EF_Hand_1_Ca_BS"/>
</dbReference>
<dbReference type="PROSITE" id="PS00018">
    <property type="entry name" value="EF_HAND_1"/>
    <property type="match status" value="1"/>
</dbReference>
<organism evidence="5 6">
    <name type="scientific">Luteolibacter algae</name>
    <dbReference type="NCBI Taxonomy" id="454151"/>
    <lineage>
        <taxon>Bacteria</taxon>
        <taxon>Pseudomonadati</taxon>
        <taxon>Verrucomicrobiota</taxon>
        <taxon>Verrucomicrobiia</taxon>
        <taxon>Verrucomicrobiales</taxon>
        <taxon>Verrucomicrobiaceae</taxon>
        <taxon>Luteolibacter</taxon>
    </lineage>
</organism>
<evidence type="ECO:0000256" key="1">
    <source>
        <dbReference type="ARBA" id="ARBA00022723"/>
    </source>
</evidence>
<feature type="compositionally biased region" description="Basic and acidic residues" evidence="3">
    <location>
        <begin position="153"/>
        <end position="167"/>
    </location>
</feature>
<dbReference type="Pfam" id="PF13202">
    <property type="entry name" value="EF-hand_5"/>
    <property type="match status" value="2"/>
</dbReference>
<reference evidence="6" key="1">
    <citation type="journal article" date="2019" name="Int. J. Syst. Evol. Microbiol.">
        <title>The Global Catalogue of Microorganisms (GCM) 10K type strain sequencing project: providing services to taxonomists for standard genome sequencing and annotation.</title>
        <authorList>
            <consortium name="The Broad Institute Genomics Platform"/>
            <consortium name="The Broad Institute Genome Sequencing Center for Infectious Disease"/>
            <person name="Wu L."/>
            <person name="Ma J."/>
        </authorList>
    </citation>
    <scope>NUCLEOTIDE SEQUENCE [LARGE SCALE GENOMIC DNA]</scope>
    <source>
        <strain evidence="6">CGMCC 4.7106</strain>
    </source>
</reference>
<sequence>MKTILLIGICAGGVVSPSHAQPDDRPGDKVHHPSMAEEHGKMTRRNKGHEPDRPPSPDGMFKRMDANADGNISREEFFAHPRLERLPEEKRNVLFARLDKDSDGVLSFREIEEMRNESERRHREEFRQLDVDKSGGLSFEEFSKGEFFKKLPDGKKRQIFRRMDTNKDGQITEEDRPKGPPHKKKH</sequence>
<feature type="compositionally biased region" description="Basic and acidic residues" evidence="3">
    <location>
        <begin position="48"/>
        <end position="67"/>
    </location>
</feature>
<evidence type="ECO:0000259" key="4">
    <source>
        <dbReference type="PROSITE" id="PS50222"/>
    </source>
</evidence>
<keyword evidence="2" id="KW-0677">Repeat</keyword>
<dbReference type="InterPro" id="IPR011992">
    <property type="entry name" value="EF-hand-dom_pair"/>
</dbReference>
<feature type="domain" description="EF-hand" evidence="4">
    <location>
        <begin position="86"/>
        <end position="121"/>
    </location>
</feature>
<comment type="caution">
    <text evidence="5">The sequence shown here is derived from an EMBL/GenBank/DDBJ whole genome shotgun (WGS) entry which is preliminary data.</text>
</comment>
<dbReference type="SUPFAM" id="SSF47473">
    <property type="entry name" value="EF-hand"/>
    <property type="match status" value="1"/>
</dbReference>
<dbReference type="InterPro" id="IPR002048">
    <property type="entry name" value="EF_hand_dom"/>
</dbReference>
<accession>A0ABW5DB58</accession>
<dbReference type="PANTHER" id="PTHR10827:SF98">
    <property type="entry name" value="45 KDA CALCIUM-BINDING PROTEIN"/>
    <property type="match status" value="1"/>
</dbReference>
<name>A0ABW5DB58_9BACT</name>
<dbReference type="Pfam" id="PF13499">
    <property type="entry name" value="EF-hand_7"/>
    <property type="match status" value="1"/>
</dbReference>